<gene>
    <name evidence="2" type="ORF">Slati_0482100</name>
</gene>
<evidence type="ECO:0000313" key="2">
    <source>
        <dbReference type="EMBL" id="KAL0458549.1"/>
    </source>
</evidence>
<accession>A0AAW2XZC9</accession>
<feature type="region of interest" description="Disordered" evidence="1">
    <location>
        <begin position="61"/>
        <end position="98"/>
    </location>
</feature>
<organism evidence="2">
    <name type="scientific">Sesamum latifolium</name>
    <dbReference type="NCBI Taxonomy" id="2727402"/>
    <lineage>
        <taxon>Eukaryota</taxon>
        <taxon>Viridiplantae</taxon>
        <taxon>Streptophyta</taxon>
        <taxon>Embryophyta</taxon>
        <taxon>Tracheophyta</taxon>
        <taxon>Spermatophyta</taxon>
        <taxon>Magnoliopsida</taxon>
        <taxon>eudicotyledons</taxon>
        <taxon>Gunneridae</taxon>
        <taxon>Pentapetalae</taxon>
        <taxon>asterids</taxon>
        <taxon>lamiids</taxon>
        <taxon>Lamiales</taxon>
        <taxon>Pedaliaceae</taxon>
        <taxon>Sesamum</taxon>
    </lineage>
</organism>
<feature type="compositionally biased region" description="Low complexity" evidence="1">
    <location>
        <begin position="74"/>
        <end position="85"/>
    </location>
</feature>
<reference evidence="2" key="1">
    <citation type="submission" date="2020-06" db="EMBL/GenBank/DDBJ databases">
        <authorList>
            <person name="Li T."/>
            <person name="Hu X."/>
            <person name="Zhang T."/>
            <person name="Song X."/>
            <person name="Zhang H."/>
            <person name="Dai N."/>
            <person name="Sheng W."/>
            <person name="Hou X."/>
            <person name="Wei L."/>
        </authorList>
    </citation>
    <scope>NUCLEOTIDE SEQUENCE</scope>
    <source>
        <strain evidence="2">KEN1</strain>
        <tissue evidence="2">Leaf</tissue>
    </source>
</reference>
<reference evidence="2" key="2">
    <citation type="journal article" date="2024" name="Plant">
        <title>Genomic evolution and insights into agronomic trait innovations of Sesamum species.</title>
        <authorList>
            <person name="Miao H."/>
            <person name="Wang L."/>
            <person name="Qu L."/>
            <person name="Liu H."/>
            <person name="Sun Y."/>
            <person name="Le M."/>
            <person name="Wang Q."/>
            <person name="Wei S."/>
            <person name="Zheng Y."/>
            <person name="Lin W."/>
            <person name="Duan Y."/>
            <person name="Cao H."/>
            <person name="Xiong S."/>
            <person name="Wang X."/>
            <person name="Wei L."/>
            <person name="Li C."/>
            <person name="Ma Q."/>
            <person name="Ju M."/>
            <person name="Zhao R."/>
            <person name="Li G."/>
            <person name="Mu C."/>
            <person name="Tian Q."/>
            <person name="Mei H."/>
            <person name="Zhang T."/>
            <person name="Gao T."/>
            <person name="Zhang H."/>
        </authorList>
    </citation>
    <scope>NUCLEOTIDE SEQUENCE</scope>
    <source>
        <strain evidence="2">KEN1</strain>
    </source>
</reference>
<feature type="compositionally biased region" description="Basic and acidic residues" evidence="1">
    <location>
        <begin position="1"/>
        <end position="31"/>
    </location>
</feature>
<evidence type="ECO:0000256" key="1">
    <source>
        <dbReference type="SAM" id="MobiDB-lite"/>
    </source>
</evidence>
<sequence length="114" mass="12694">MEVFEKLYKKKEDDQWSGSRAEEVARQEPNFKEPAPSSQASMAPNEQQLWMSAVGDRKKGRVFGLSSEAHNTIAGPSQPSGSTAPTPSPPQQESPDLTDRMQMIEQYIRSVDPD</sequence>
<proteinExistence type="predicted"/>
<dbReference type="EMBL" id="JACGWN010000002">
    <property type="protein sequence ID" value="KAL0458549.1"/>
    <property type="molecule type" value="Genomic_DNA"/>
</dbReference>
<feature type="compositionally biased region" description="Polar residues" evidence="1">
    <location>
        <begin position="36"/>
        <end position="46"/>
    </location>
</feature>
<dbReference type="AlphaFoldDB" id="A0AAW2XZC9"/>
<name>A0AAW2XZC9_9LAMI</name>
<comment type="caution">
    <text evidence="2">The sequence shown here is derived from an EMBL/GenBank/DDBJ whole genome shotgun (WGS) entry which is preliminary data.</text>
</comment>
<protein>
    <submittedName>
        <fullName evidence="2">Uncharacterized protein</fullName>
    </submittedName>
</protein>
<feature type="region of interest" description="Disordered" evidence="1">
    <location>
        <begin position="1"/>
        <end position="46"/>
    </location>
</feature>